<dbReference type="InterPro" id="IPR016024">
    <property type="entry name" value="ARM-type_fold"/>
</dbReference>
<dbReference type="GO" id="GO:0019894">
    <property type="term" value="F:kinesin binding"/>
    <property type="evidence" value="ECO:0007669"/>
    <property type="project" value="InterPro"/>
</dbReference>
<evidence type="ECO:0008006" key="3">
    <source>
        <dbReference type="Google" id="ProtNLM"/>
    </source>
</evidence>
<dbReference type="Gene3D" id="1.25.10.10">
    <property type="entry name" value="Leucine-rich Repeat Variant"/>
    <property type="match status" value="1"/>
</dbReference>
<dbReference type="AlphaFoldDB" id="A0A8R1DYL0"/>
<dbReference type="InterPro" id="IPR011989">
    <property type="entry name" value="ARM-like"/>
</dbReference>
<dbReference type="Proteomes" id="UP000005237">
    <property type="component" value="Unassembled WGS sequence"/>
</dbReference>
<dbReference type="EnsemblMetazoa" id="CJA15572.1">
    <property type="protein sequence ID" value="CJA15572.1"/>
    <property type="gene ID" value="WBGene00134776"/>
</dbReference>
<keyword evidence="2" id="KW-1185">Reference proteome</keyword>
<dbReference type="GO" id="GO:0005930">
    <property type="term" value="C:axoneme"/>
    <property type="evidence" value="ECO:0007669"/>
    <property type="project" value="TreeGrafter"/>
</dbReference>
<reference evidence="2" key="1">
    <citation type="submission" date="2010-08" db="EMBL/GenBank/DDBJ databases">
        <authorList>
            <consortium name="Caenorhabditis japonica Sequencing Consortium"/>
            <person name="Wilson R.K."/>
        </authorList>
    </citation>
    <scope>NUCLEOTIDE SEQUENCE [LARGE SCALE GENOMIC DNA]</scope>
    <source>
        <strain evidence="2">DF5081</strain>
    </source>
</reference>
<protein>
    <recommendedName>
        <fullName evidence="3">Kinesin-associated protein 3</fullName>
    </recommendedName>
</protein>
<sequence>MNHVSIDAHPTEPAVVVTFDQQVPNSPSGSQPIRKRASSANIELSGHKKIIHLKELTPEVDIKTLSVVILQKCMYVPATSRAQLEQVLFYLQKRGTQRISARSRSSSAVGIDRRTPMLTADLNKVDEYIECFYGETSVEKNKGALALLELSKHSLNLMSLVQNETLMMALARVFREEYKRHTELSTNIMSIFVNLSKFLKFHGILLNHKIGSLCIGTLEHETKRYEMWTAELRRADAETARKINNAIRKQQLLLAVSVTFLTNVAFDISVELKIVRRKIVELLVKCLDMHSDTTNSLTTASAKFLLKLSIFKENITIMEQHSIVEKILKLFPSEDDELRKVVTKLLFNLSFNPLNVLKMVSGGLVPHMASLIQGDNKALNVLYLLSCNDDAKAMIAYTDAIQLLMRDVLSGTGSEVTKAVLLNICLEKRNAQLVCGPQGQGLDLLVEMALHSRDLMLIKVIRAISGHDGPTQAMFLKWIDDFVKIAKTEGADISESKSSFGLECMGTLAELKEARWAKIMQSENLVPWMKMHLQEGIQESSEITILRDTKPLQLQIVIACGTMARQLDAARLLIPLIDTFISLLQSSQIDDEFVVQLLYVFLQLLKHKVGGFFC</sequence>
<accession>A0A8R1DYL0</accession>
<dbReference type="GO" id="GO:0035869">
    <property type="term" value="C:ciliary transition zone"/>
    <property type="evidence" value="ECO:0007669"/>
    <property type="project" value="TreeGrafter"/>
</dbReference>
<dbReference type="SUPFAM" id="SSF48371">
    <property type="entry name" value="ARM repeat"/>
    <property type="match status" value="1"/>
</dbReference>
<name>A0A8R1DYL0_CAEJA</name>
<reference evidence="1" key="2">
    <citation type="submission" date="2022-06" db="UniProtKB">
        <authorList>
            <consortium name="EnsemblMetazoa"/>
        </authorList>
    </citation>
    <scope>IDENTIFICATION</scope>
    <source>
        <strain evidence="1">DF5081</strain>
    </source>
</reference>
<evidence type="ECO:0000313" key="1">
    <source>
        <dbReference type="EnsemblMetazoa" id="CJA15572.1"/>
    </source>
</evidence>
<dbReference type="GO" id="GO:0007018">
    <property type="term" value="P:microtubule-based movement"/>
    <property type="evidence" value="ECO:0007669"/>
    <property type="project" value="TreeGrafter"/>
</dbReference>
<organism evidence="1 2">
    <name type="scientific">Caenorhabditis japonica</name>
    <dbReference type="NCBI Taxonomy" id="281687"/>
    <lineage>
        <taxon>Eukaryota</taxon>
        <taxon>Metazoa</taxon>
        <taxon>Ecdysozoa</taxon>
        <taxon>Nematoda</taxon>
        <taxon>Chromadorea</taxon>
        <taxon>Rhabditida</taxon>
        <taxon>Rhabditina</taxon>
        <taxon>Rhabditomorpha</taxon>
        <taxon>Rhabditoidea</taxon>
        <taxon>Rhabditidae</taxon>
        <taxon>Peloderinae</taxon>
        <taxon>Caenorhabditis</taxon>
    </lineage>
</organism>
<dbReference type="GO" id="GO:0016939">
    <property type="term" value="C:kinesin II complex"/>
    <property type="evidence" value="ECO:0007669"/>
    <property type="project" value="TreeGrafter"/>
</dbReference>
<dbReference type="PANTHER" id="PTHR15605:SF2">
    <property type="entry name" value="KINESIN-ASSOCIATED PROTEIN 3"/>
    <property type="match status" value="1"/>
</dbReference>
<dbReference type="Pfam" id="PF05804">
    <property type="entry name" value="KAP"/>
    <property type="match status" value="1"/>
</dbReference>
<dbReference type="GO" id="GO:0044782">
    <property type="term" value="P:cilium organization"/>
    <property type="evidence" value="ECO:0007669"/>
    <property type="project" value="TreeGrafter"/>
</dbReference>
<dbReference type="PANTHER" id="PTHR15605">
    <property type="entry name" value="KINESIN-ASSOCIATED PROTEINS"/>
    <property type="match status" value="1"/>
</dbReference>
<dbReference type="SMART" id="SM01297">
    <property type="entry name" value="KAP"/>
    <property type="match status" value="1"/>
</dbReference>
<evidence type="ECO:0000313" key="2">
    <source>
        <dbReference type="Proteomes" id="UP000005237"/>
    </source>
</evidence>
<proteinExistence type="predicted"/>
<dbReference type="InterPro" id="IPR008658">
    <property type="entry name" value="KAP3"/>
</dbReference>